<dbReference type="PANTHER" id="PTHR31672">
    <property type="entry name" value="BNACNNG10540D PROTEIN"/>
    <property type="match status" value="1"/>
</dbReference>
<dbReference type="Pfam" id="PF00646">
    <property type="entry name" value="F-box"/>
    <property type="match status" value="1"/>
</dbReference>
<name>A0AAV1CW63_OLDCO</name>
<dbReference type="InterPro" id="IPR001810">
    <property type="entry name" value="F-box_dom"/>
</dbReference>
<dbReference type="InterPro" id="IPR050796">
    <property type="entry name" value="SCF_F-box_component"/>
</dbReference>
<evidence type="ECO:0000313" key="3">
    <source>
        <dbReference type="EMBL" id="CAI9099926.1"/>
    </source>
</evidence>
<evidence type="ECO:0000259" key="2">
    <source>
        <dbReference type="Pfam" id="PF08268"/>
    </source>
</evidence>
<dbReference type="EMBL" id="OX459120">
    <property type="protein sequence ID" value="CAI9099926.1"/>
    <property type="molecule type" value="Genomic_DNA"/>
</dbReference>
<dbReference type="PANTHER" id="PTHR31672:SF13">
    <property type="entry name" value="F-BOX PROTEIN CPR30-LIKE"/>
    <property type="match status" value="1"/>
</dbReference>
<evidence type="ECO:0000313" key="4">
    <source>
        <dbReference type="Proteomes" id="UP001161247"/>
    </source>
</evidence>
<dbReference type="SUPFAM" id="SSF81383">
    <property type="entry name" value="F-box domain"/>
    <property type="match status" value="1"/>
</dbReference>
<dbReference type="InterPro" id="IPR013187">
    <property type="entry name" value="F-box-assoc_dom_typ3"/>
</dbReference>
<accession>A0AAV1CW63</accession>
<feature type="domain" description="F-box associated beta-propeller type 3" evidence="2">
    <location>
        <begin position="143"/>
        <end position="279"/>
    </location>
</feature>
<dbReference type="Proteomes" id="UP001161247">
    <property type="component" value="Chromosome 3"/>
</dbReference>
<dbReference type="AlphaFoldDB" id="A0AAV1CW63"/>
<dbReference type="InterPro" id="IPR036047">
    <property type="entry name" value="F-box-like_dom_sf"/>
</dbReference>
<protein>
    <submittedName>
        <fullName evidence="3">OLC1v1036822C1</fullName>
    </submittedName>
</protein>
<reference evidence="3" key="1">
    <citation type="submission" date="2023-03" db="EMBL/GenBank/DDBJ databases">
        <authorList>
            <person name="Julca I."/>
        </authorList>
    </citation>
    <scope>NUCLEOTIDE SEQUENCE</scope>
</reference>
<keyword evidence="4" id="KW-1185">Reference proteome</keyword>
<proteinExistence type="predicted"/>
<gene>
    <name evidence="3" type="ORF">OLC1_LOCUS9856</name>
</gene>
<dbReference type="InterPro" id="IPR017451">
    <property type="entry name" value="F-box-assoc_interact_dom"/>
</dbReference>
<sequence length="412" mass="46559">MASRFSDEEFLKRYSARFLIIPKNHPGGSNSSALDSSSQLPSESATVIADNEHLLSQILIKLPPKPLLRFQCVSKAWLSLISDPAFRRRWCILRRNSAAVNLLFFPFGVKDIGVISFGSEGVASPCLFNSNLMKGFIKNEFDVHVHGCNGLWCIQRGEDFDRISIVVCNLTTGQHREIPIPRGTRWPKLRYSNIAFDPQKSDHYKLVCWGIDQMDFRFMVYSSESAGWKVTEDHIGNITWVDYSCENGIFWNEDMHFIGRGESGEMSVICFDVEHEKIRSSMPQIPNSGQYIGYFGEAGGDLCIVSLNNPELSCTKFDVFALKRDHSEWALKYQVDVATLITTYPVMGRLGYCISSLIVRGERAMIIISLAGKVVSCDISSMVVDELVEFEGQFEHYSWNNVFQHVESLALA</sequence>
<dbReference type="NCBIfam" id="TIGR01640">
    <property type="entry name" value="F_box_assoc_1"/>
    <property type="match status" value="1"/>
</dbReference>
<evidence type="ECO:0000259" key="1">
    <source>
        <dbReference type="Pfam" id="PF00646"/>
    </source>
</evidence>
<dbReference type="Pfam" id="PF08268">
    <property type="entry name" value="FBA_3"/>
    <property type="match status" value="1"/>
</dbReference>
<organism evidence="3 4">
    <name type="scientific">Oldenlandia corymbosa var. corymbosa</name>
    <dbReference type="NCBI Taxonomy" id="529605"/>
    <lineage>
        <taxon>Eukaryota</taxon>
        <taxon>Viridiplantae</taxon>
        <taxon>Streptophyta</taxon>
        <taxon>Embryophyta</taxon>
        <taxon>Tracheophyta</taxon>
        <taxon>Spermatophyta</taxon>
        <taxon>Magnoliopsida</taxon>
        <taxon>eudicotyledons</taxon>
        <taxon>Gunneridae</taxon>
        <taxon>Pentapetalae</taxon>
        <taxon>asterids</taxon>
        <taxon>lamiids</taxon>
        <taxon>Gentianales</taxon>
        <taxon>Rubiaceae</taxon>
        <taxon>Rubioideae</taxon>
        <taxon>Spermacoceae</taxon>
        <taxon>Hedyotis-Oldenlandia complex</taxon>
        <taxon>Oldenlandia</taxon>
    </lineage>
</organism>
<feature type="domain" description="F-box" evidence="1">
    <location>
        <begin position="39"/>
        <end position="88"/>
    </location>
</feature>
<dbReference type="Gene3D" id="1.20.1280.50">
    <property type="match status" value="1"/>
</dbReference>